<keyword evidence="7" id="KW-0812">Transmembrane</keyword>
<accession>A0A835H2Y0</accession>
<dbReference type="GO" id="GO:0016020">
    <property type="term" value="C:membrane"/>
    <property type="evidence" value="ECO:0007669"/>
    <property type="project" value="UniProtKB-SubCell"/>
</dbReference>
<feature type="transmembrane region" description="Helical" evidence="7">
    <location>
        <begin position="21"/>
        <end position="45"/>
    </location>
</feature>
<evidence type="ECO:0000256" key="1">
    <source>
        <dbReference type="ARBA" id="ARBA00004606"/>
    </source>
</evidence>
<comment type="caution">
    <text evidence="8">The sequence shown here is derived from an EMBL/GenBank/DDBJ whole genome shotgun (WGS) entry which is preliminary data.</text>
</comment>
<dbReference type="PANTHER" id="PTHR31042:SF131">
    <property type="entry name" value="CORE-2_I-BRANCHING BETA-1,6-N-ACETYLGLUCOSAMINYLTRANSFERASE FAMILY PROTEIN"/>
    <property type="match status" value="1"/>
</dbReference>
<dbReference type="OrthoDB" id="191334at2759"/>
<proteinExistence type="predicted"/>
<evidence type="ECO:0000256" key="3">
    <source>
        <dbReference type="ARBA" id="ARBA00022679"/>
    </source>
</evidence>
<feature type="compositionally biased region" description="Pro residues" evidence="6">
    <location>
        <begin position="65"/>
        <end position="94"/>
    </location>
</feature>
<dbReference type="Pfam" id="PF02485">
    <property type="entry name" value="Branch"/>
    <property type="match status" value="1"/>
</dbReference>
<comment type="subcellular location">
    <subcellularLocation>
        <location evidence="1">Membrane</location>
        <topology evidence="1">Single-pass type II membrane protein</topology>
    </subcellularLocation>
</comment>
<gene>
    <name evidence="8" type="ORF">IFM89_004850</name>
</gene>
<dbReference type="EMBL" id="JADFTS010000008">
    <property type="protein sequence ID" value="KAF9591621.1"/>
    <property type="molecule type" value="Genomic_DNA"/>
</dbReference>
<dbReference type="InterPro" id="IPR003406">
    <property type="entry name" value="Glyco_trans_14"/>
</dbReference>
<evidence type="ECO:0000256" key="4">
    <source>
        <dbReference type="ARBA" id="ARBA00023136"/>
    </source>
</evidence>
<evidence type="ECO:0000313" key="9">
    <source>
        <dbReference type="Proteomes" id="UP000631114"/>
    </source>
</evidence>
<dbReference type="InterPro" id="IPR044174">
    <property type="entry name" value="BC10-like"/>
</dbReference>
<evidence type="ECO:0000256" key="6">
    <source>
        <dbReference type="SAM" id="MobiDB-lite"/>
    </source>
</evidence>
<keyword evidence="5" id="KW-0325">Glycoprotein</keyword>
<dbReference type="GO" id="GO:0016757">
    <property type="term" value="F:glycosyltransferase activity"/>
    <property type="evidence" value="ECO:0007669"/>
    <property type="project" value="UniProtKB-KW"/>
</dbReference>
<name>A0A835H2Y0_9MAGN</name>
<organism evidence="8 9">
    <name type="scientific">Coptis chinensis</name>
    <dbReference type="NCBI Taxonomy" id="261450"/>
    <lineage>
        <taxon>Eukaryota</taxon>
        <taxon>Viridiplantae</taxon>
        <taxon>Streptophyta</taxon>
        <taxon>Embryophyta</taxon>
        <taxon>Tracheophyta</taxon>
        <taxon>Spermatophyta</taxon>
        <taxon>Magnoliopsida</taxon>
        <taxon>Ranunculales</taxon>
        <taxon>Ranunculaceae</taxon>
        <taxon>Coptidoideae</taxon>
        <taxon>Coptis</taxon>
    </lineage>
</organism>
<keyword evidence="4 7" id="KW-0472">Membrane</keyword>
<evidence type="ECO:0000256" key="7">
    <source>
        <dbReference type="SAM" id="Phobius"/>
    </source>
</evidence>
<evidence type="ECO:0000256" key="5">
    <source>
        <dbReference type="ARBA" id="ARBA00023180"/>
    </source>
</evidence>
<evidence type="ECO:0000256" key="2">
    <source>
        <dbReference type="ARBA" id="ARBA00022676"/>
    </source>
</evidence>
<evidence type="ECO:0000313" key="8">
    <source>
        <dbReference type="EMBL" id="KAF9591621.1"/>
    </source>
</evidence>
<keyword evidence="2" id="KW-0328">Glycosyltransferase</keyword>
<keyword evidence="9" id="KW-1185">Reference proteome</keyword>
<sequence length="422" mass="48556">MKVHLQKAPSSSTKFFNAQIHLNHVCNFLFFSLGLAFGPIFSVYIKSFSSNFQVTQFSLLSSIPSSPPPTPVPPPPSAPLPPPSPSPTLPPPSALLPLQPVRQSREGANLSRTGLTEFLRTPNVMHDMNDKELLWRASIVPQIRRFPYKRTPKLAFLFLTRQGVTLAPLWEKFFNGHEGLYSIYVHSDPSFNKSIARGSVFYGRQIPSKEVQWGMFSMLEAERRLLANALLDFSNQRFVLISESCIPLFNFSTVYSHLMNSTKSFVEVYDLPGPVGRGRYNPRMRPYIKLEQWRKGSQWFEMDRALATEIISDHKYFSLFGKFCKNSCYVDEHYIPTFVHMQFSNRTSNRTLTWVDWSRGGPHPTRFTRRDVTIEVLNRLRTGRTCEYNGKLTKVCYLFARKFLPNTLNRLLMFAPQVMGFN</sequence>
<feature type="region of interest" description="Disordered" evidence="6">
    <location>
        <begin position="65"/>
        <end position="96"/>
    </location>
</feature>
<keyword evidence="3" id="KW-0808">Transferase</keyword>
<keyword evidence="7" id="KW-1133">Transmembrane helix</keyword>
<dbReference type="Proteomes" id="UP000631114">
    <property type="component" value="Unassembled WGS sequence"/>
</dbReference>
<reference evidence="8 9" key="1">
    <citation type="submission" date="2020-10" db="EMBL/GenBank/DDBJ databases">
        <title>The Coptis chinensis genome and diversification of protoberbering-type alkaloids.</title>
        <authorList>
            <person name="Wang B."/>
            <person name="Shu S."/>
            <person name="Song C."/>
            <person name="Liu Y."/>
        </authorList>
    </citation>
    <scope>NUCLEOTIDE SEQUENCE [LARGE SCALE GENOMIC DNA]</scope>
    <source>
        <strain evidence="8">HL-2020</strain>
        <tissue evidence="8">Leaf</tissue>
    </source>
</reference>
<protein>
    <recommendedName>
        <fullName evidence="10">Core-2/I-branching beta-1,6-N-acetylglucosaminyltransferase family protein</fullName>
    </recommendedName>
</protein>
<dbReference type="PANTHER" id="PTHR31042">
    <property type="entry name" value="CORE-2/I-BRANCHING BETA-1,6-N-ACETYLGLUCOSAMINYLTRANSFERASE FAMILY PROTEIN-RELATED"/>
    <property type="match status" value="1"/>
</dbReference>
<dbReference type="AlphaFoldDB" id="A0A835H2Y0"/>
<evidence type="ECO:0008006" key="10">
    <source>
        <dbReference type="Google" id="ProtNLM"/>
    </source>
</evidence>